<name>A0A4Y2UZ68_ARAVE</name>
<proteinExistence type="predicted"/>
<comment type="caution">
    <text evidence="1">The sequence shown here is derived from an EMBL/GenBank/DDBJ whole genome shotgun (WGS) entry which is preliminary data.</text>
</comment>
<accession>A0A4Y2UZ68</accession>
<evidence type="ECO:0000313" key="1">
    <source>
        <dbReference type="EMBL" id="GBO17394.1"/>
    </source>
</evidence>
<protein>
    <submittedName>
        <fullName evidence="1">Uncharacterized protein</fullName>
    </submittedName>
</protein>
<feature type="non-terminal residue" evidence="1">
    <location>
        <position position="101"/>
    </location>
</feature>
<gene>
    <name evidence="1" type="ORF">AVEN_181653_1</name>
</gene>
<sequence>MTWNGPTVNFQLNPLTSSEAVRDGLNFPLTATKVGLRRLASFEGRRYSIIFGMSVLILLLKSSKSEEEEVRKPVCREKEICLALLDIAEDLVTNAKALCSK</sequence>
<keyword evidence="2" id="KW-1185">Reference proteome</keyword>
<evidence type="ECO:0000313" key="2">
    <source>
        <dbReference type="Proteomes" id="UP000499080"/>
    </source>
</evidence>
<reference evidence="1 2" key="1">
    <citation type="journal article" date="2019" name="Sci. Rep.">
        <title>Orb-weaving spider Araneus ventricosus genome elucidates the spidroin gene catalogue.</title>
        <authorList>
            <person name="Kono N."/>
            <person name="Nakamura H."/>
            <person name="Ohtoshi R."/>
            <person name="Moran D.A.P."/>
            <person name="Shinohara A."/>
            <person name="Yoshida Y."/>
            <person name="Fujiwara M."/>
            <person name="Mori M."/>
            <person name="Tomita M."/>
            <person name="Arakawa K."/>
        </authorList>
    </citation>
    <scope>NUCLEOTIDE SEQUENCE [LARGE SCALE GENOMIC DNA]</scope>
</reference>
<organism evidence="1 2">
    <name type="scientific">Araneus ventricosus</name>
    <name type="common">Orbweaver spider</name>
    <name type="synonym">Epeira ventricosa</name>
    <dbReference type="NCBI Taxonomy" id="182803"/>
    <lineage>
        <taxon>Eukaryota</taxon>
        <taxon>Metazoa</taxon>
        <taxon>Ecdysozoa</taxon>
        <taxon>Arthropoda</taxon>
        <taxon>Chelicerata</taxon>
        <taxon>Arachnida</taxon>
        <taxon>Araneae</taxon>
        <taxon>Araneomorphae</taxon>
        <taxon>Entelegynae</taxon>
        <taxon>Araneoidea</taxon>
        <taxon>Araneidae</taxon>
        <taxon>Araneus</taxon>
    </lineage>
</organism>
<dbReference type="Proteomes" id="UP000499080">
    <property type="component" value="Unassembled WGS sequence"/>
</dbReference>
<dbReference type="AlphaFoldDB" id="A0A4Y2UZ68"/>
<dbReference type="EMBL" id="BGPR01041158">
    <property type="protein sequence ID" value="GBO17394.1"/>
    <property type="molecule type" value="Genomic_DNA"/>
</dbReference>